<reference evidence="2" key="1">
    <citation type="submission" date="2021-09" db="EMBL/GenBank/DDBJ databases">
        <authorList>
            <consortium name="AG Swart"/>
            <person name="Singh M."/>
            <person name="Singh A."/>
            <person name="Seah K."/>
            <person name="Emmerich C."/>
        </authorList>
    </citation>
    <scope>NUCLEOTIDE SEQUENCE</scope>
    <source>
        <strain evidence="2">ATCC30299</strain>
    </source>
</reference>
<keyword evidence="3" id="KW-1185">Reference proteome</keyword>
<proteinExistence type="predicted"/>
<dbReference type="PANTHER" id="PTHR43691:SF14">
    <property type="entry name" value="URIDINE PHOSPHORYLASE"/>
    <property type="match status" value="1"/>
</dbReference>
<dbReference type="GO" id="GO:0004850">
    <property type="term" value="F:uridine phosphorylase activity"/>
    <property type="evidence" value="ECO:0007669"/>
    <property type="project" value="TreeGrafter"/>
</dbReference>
<evidence type="ECO:0000259" key="1">
    <source>
        <dbReference type="Pfam" id="PF01048"/>
    </source>
</evidence>
<dbReference type="PANTHER" id="PTHR43691">
    <property type="entry name" value="URIDINE PHOSPHORYLASE"/>
    <property type="match status" value="1"/>
</dbReference>
<dbReference type="Proteomes" id="UP001162131">
    <property type="component" value="Unassembled WGS sequence"/>
</dbReference>
<dbReference type="InterPro" id="IPR035994">
    <property type="entry name" value="Nucleoside_phosphorylase_sf"/>
</dbReference>
<dbReference type="GO" id="GO:0006218">
    <property type="term" value="P:uridine catabolic process"/>
    <property type="evidence" value="ECO:0007669"/>
    <property type="project" value="TreeGrafter"/>
</dbReference>
<comment type="caution">
    <text evidence="2">The sequence shown here is derived from an EMBL/GenBank/DDBJ whole genome shotgun (WGS) entry which is preliminary data.</text>
</comment>
<organism evidence="2 3">
    <name type="scientific">Blepharisma stoltei</name>
    <dbReference type="NCBI Taxonomy" id="1481888"/>
    <lineage>
        <taxon>Eukaryota</taxon>
        <taxon>Sar</taxon>
        <taxon>Alveolata</taxon>
        <taxon>Ciliophora</taxon>
        <taxon>Postciliodesmatophora</taxon>
        <taxon>Heterotrichea</taxon>
        <taxon>Heterotrichida</taxon>
        <taxon>Blepharismidae</taxon>
        <taxon>Blepharisma</taxon>
    </lineage>
</organism>
<evidence type="ECO:0000313" key="3">
    <source>
        <dbReference type="Proteomes" id="UP001162131"/>
    </source>
</evidence>
<dbReference type="Pfam" id="PF01048">
    <property type="entry name" value="PNP_UDP_1"/>
    <property type="match status" value="1"/>
</dbReference>
<dbReference type="EMBL" id="CAJZBQ010000046">
    <property type="protein sequence ID" value="CAG9328622.1"/>
    <property type="molecule type" value="Genomic_DNA"/>
</dbReference>
<feature type="domain" description="Nucleoside phosphorylase" evidence="1">
    <location>
        <begin position="42"/>
        <end position="261"/>
    </location>
</feature>
<dbReference type="CDD" id="cd17769">
    <property type="entry name" value="NP_TgUP-like"/>
    <property type="match status" value="1"/>
</dbReference>
<dbReference type="Gene3D" id="3.40.50.1580">
    <property type="entry name" value="Nucleoside phosphorylase domain"/>
    <property type="match status" value="1"/>
</dbReference>
<sequence length="296" mass="32427">MDNISVQQPQNAGVLINPNFPLLESGATMHLGVKAGDVANRILSVGDAGRAERIARLFDSPESTKIVKSERMFTTYTGTYKGVPISIIVTGMGIAMMDFVVRESTFYVQGNVAMIRLGTTGLLKPSWPAGTIVVAKQARFVQQNYDYCPSNSNDEPYRLTNPVDADASLKDLLYSKLSSKLSNEKVREGVNITTETFYAAQGRAGDLFEDYNERLIQFVEENESEASNFEMETFKLLQLADKSKGKIKAAACAIGLINRATGETLPYQSLHELEVVSSEAILSTLAEFSLDNPISN</sequence>
<protein>
    <recommendedName>
        <fullName evidence="1">Nucleoside phosphorylase domain-containing protein</fullName>
    </recommendedName>
</protein>
<gene>
    <name evidence="2" type="ORF">BSTOLATCC_MIC46618</name>
</gene>
<name>A0AAU9JN00_9CILI</name>
<dbReference type="InterPro" id="IPR000845">
    <property type="entry name" value="Nucleoside_phosphorylase_d"/>
</dbReference>
<dbReference type="SUPFAM" id="SSF53167">
    <property type="entry name" value="Purine and uridine phosphorylases"/>
    <property type="match status" value="1"/>
</dbReference>
<dbReference type="GO" id="GO:0005829">
    <property type="term" value="C:cytosol"/>
    <property type="evidence" value="ECO:0007669"/>
    <property type="project" value="TreeGrafter"/>
</dbReference>
<evidence type="ECO:0000313" key="2">
    <source>
        <dbReference type="EMBL" id="CAG9328622.1"/>
    </source>
</evidence>
<accession>A0AAU9JN00</accession>
<dbReference type="AlphaFoldDB" id="A0AAU9JN00"/>